<proteinExistence type="predicted"/>
<evidence type="ECO:0000256" key="1">
    <source>
        <dbReference type="SAM" id="Coils"/>
    </source>
</evidence>
<comment type="caution">
    <text evidence="3">The sequence shown here is derived from an EMBL/GenBank/DDBJ whole genome shotgun (WGS) entry which is preliminary data.</text>
</comment>
<sequence length="294" mass="32693">METSFMAVNAINEDVLPVASSLQIDVDMTTDTQDEAALSSPPAIFHHPNEGDVNIKGGGSLMGAAQLLPKILKPVLDPQITGTYAEGDPFLAKLQEIDRDLQKFDHVPYEKKECARNQQSAQLSQIEGCQIGELGSLGFETDEYLKCTDSEITKVSNGPEGKGKIGLGPGPQKDMKKGQWTRITKRLNYDLGVEVSYGADGLKRKDRENQALNTLLEKKKNLKEAKESATKGGSVDFFLQLKAEVAELLRVEEKMWQQRSHEQWMISGDKNSSYFHNCASQRFRRNSITKLKDS</sequence>
<gene>
    <name evidence="3" type="ORF">CFP56_009236</name>
</gene>
<feature type="region of interest" description="Disordered" evidence="2">
    <location>
        <begin position="158"/>
        <end position="178"/>
    </location>
</feature>
<organism evidence="3 4">
    <name type="scientific">Quercus suber</name>
    <name type="common">Cork oak</name>
    <dbReference type="NCBI Taxonomy" id="58331"/>
    <lineage>
        <taxon>Eukaryota</taxon>
        <taxon>Viridiplantae</taxon>
        <taxon>Streptophyta</taxon>
        <taxon>Embryophyta</taxon>
        <taxon>Tracheophyta</taxon>
        <taxon>Spermatophyta</taxon>
        <taxon>Magnoliopsida</taxon>
        <taxon>eudicotyledons</taxon>
        <taxon>Gunneridae</taxon>
        <taxon>Pentapetalae</taxon>
        <taxon>rosids</taxon>
        <taxon>fabids</taxon>
        <taxon>Fagales</taxon>
        <taxon>Fagaceae</taxon>
        <taxon>Quercus</taxon>
    </lineage>
</organism>
<evidence type="ECO:0000256" key="2">
    <source>
        <dbReference type="SAM" id="MobiDB-lite"/>
    </source>
</evidence>
<keyword evidence="4" id="KW-1185">Reference proteome</keyword>
<evidence type="ECO:0000313" key="4">
    <source>
        <dbReference type="Proteomes" id="UP000237347"/>
    </source>
</evidence>
<evidence type="ECO:0000313" key="3">
    <source>
        <dbReference type="EMBL" id="KAK7845466.1"/>
    </source>
</evidence>
<accession>A0AAW0L533</accession>
<reference evidence="3 4" key="1">
    <citation type="journal article" date="2018" name="Sci. Data">
        <title>The draft genome sequence of cork oak.</title>
        <authorList>
            <person name="Ramos A.M."/>
            <person name="Usie A."/>
            <person name="Barbosa P."/>
            <person name="Barros P.M."/>
            <person name="Capote T."/>
            <person name="Chaves I."/>
            <person name="Simoes F."/>
            <person name="Abreu I."/>
            <person name="Carrasquinho I."/>
            <person name="Faro C."/>
            <person name="Guimaraes J.B."/>
            <person name="Mendonca D."/>
            <person name="Nobrega F."/>
            <person name="Rodrigues L."/>
            <person name="Saibo N.J.M."/>
            <person name="Varela M.C."/>
            <person name="Egas C."/>
            <person name="Matos J."/>
            <person name="Miguel C.M."/>
            <person name="Oliveira M.M."/>
            <person name="Ricardo C.P."/>
            <person name="Goncalves S."/>
        </authorList>
    </citation>
    <scope>NUCLEOTIDE SEQUENCE [LARGE SCALE GENOMIC DNA]</scope>
    <source>
        <strain evidence="4">cv. HL8</strain>
    </source>
</reference>
<dbReference type="Proteomes" id="UP000237347">
    <property type="component" value="Unassembled WGS sequence"/>
</dbReference>
<name>A0AAW0L533_QUESU</name>
<dbReference type="EMBL" id="PKMF04000169">
    <property type="protein sequence ID" value="KAK7845466.1"/>
    <property type="molecule type" value="Genomic_DNA"/>
</dbReference>
<dbReference type="AlphaFoldDB" id="A0AAW0L533"/>
<protein>
    <submittedName>
        <fullName evidence="3">Uncharacterized protein</fullName>
    </submittedName>
</protein>
<feature type="coiled-coil region" evidence="1">
    <location>
        <begin position="202"/>
        <end position="232"/>
    </location>
</feature>
<keyword evidence="1" id="KW-0175">Coiled coil</keyword>